<dbReference type="GeneTree" id="ENSGT01030000234613"/>
<dbReference type="PANTHER" id="PTHR21292">
    <property type="entry name" value="EXOCYST COMPLEX COMPONENT SEC6-RELATED"/>
    <property type="match status" value="1"/>
</dbReference>
<accession>H2ZXF4</accession>
<feature type="transmembrane region" description="Helical" evidence="2">
    <location>
        <begin position="362"/>
        <end position="386"/>
    </location>
</feature>
<dbReference type="Gene3D" id="1.10.357.70">
    <property type="entry name" value="Exocyst complex component Sec6, C-terminal domain"/>
    <property type="match status" value="1"/>
</dbReference>
<organism evidence="3 4">
    <name type="scientific">Latimeria chalumnae</name>
    <name type="common">Coelacanth</name>
    <dbReference type="NCBI Taxonomy" id="7897"/>
    <lineage>
        <taxon>Eukaryota</taxon>
        <taxon>Metazoa</taxon>
        <taxon>Chordata</taxon>
        <taxon>Craniata</taxon>
        <taxon>Vertebrata</taxon>
        <taxon>Euteleostomi</taxon>
        <taxon>Coelacanthiformes</taxon>
        <taxon>Coelacanthidae</taxon>
        <taxon>Latimeria</taxon>
    </lineage>
</organism>
<evidence type="ECO:0000313" key="3">
    <source>
        <dbReference type="Ensembl" id="ENSLACP00000002075.1"/>
    </source>
</evidence>
<proteinExistence type="inferred from homology"/>
<name>H2ZXF4_LATCH</name>
<dbReference type="Ensembl" id="ENSLACT00000002089.1">
    <property type="protein sequence ID" value="ENSLACP00000002075.1"/>
    <property type="gene ID" value="ENSLACG00000001854.2"/>
</dbReference>
<sequence>LFSNLHTVMQINKLIQDNKLLEALSNLIPLEKELLQDRMSKKNENNCSEFKNKAKDIKILYDDLGNNLKSIVENSLSIVETNSELLTCVAKIIEQEEIAHNDNPKVDDTSDLDLIGKPRNWRDLWKETLQKSVQERITNVNIPAKEENQAWLSIHLGYLRKAIVADLITVKTSVCKCYPKEYNIWDTYVENYHKSVSTHLQNIIEKQLDYNELHAVLEWVINTYSGEKLMGHPDLKPEINSGNIAPLLEPSTLETLTGDYCTVLQKNMKVWIGNLLQFEKERWDNMEEPETIQDFYHLPLRIDLKTMIEEHINVAGKVCKDLEAKVVCACLEELREFIPGAESSLQLFKYCVLFIIRHDACFGQYVIVVAYFIHSFFTNVLGNIILRLDTEKYDAKNKPLLEKDLDEVIDAFSDSLLQKYKQETQVHFAKLMTKKWISNSEAFHKIINITEDLSQHFKKMKQPNYKKFIDGVHYYVVKEYITQIVKKSITCEGTIKRKEAAKKIEEESNCMKKTFESLARFPDNHNGFIVLIFLISEIVGLENIEEIKSKLKALCREYPDIR</sequence>
<dbReference type="InterPro" id="IPR010326">
    <property type="entry name" value="EXOC3/Sec6"/>
</dbReference>
<dbReference type="Proteomes" id="UP000008672">
    <property type="component" value="Unassembled WGS sequence"/>
</dbReference>
<evidence type="ECO:0000256" key="1">
    <source>
        <dbReference type="ARBA" id="ARBA00009447"/>
    </source>
</evidence>
<dbReference type="Gene3D" id="1.10.357.50">
    <property type="match status" value="1"/>
</dbReference>
<dbReference type="EMBL" id="AFYH01005593">
    <property type="status" value="NOT_ANNOTATED_CDS"/>
    <property type="molecule type" value="Genomic_DNA"/>
</dbReference>
<dbReference type="InterPro" id="IPR042532">
    <property type="entry name" value="EXOC3/Sec6_C"/>
</dbReference>
<reference evidence="4" key="1">
    <citation type="submission" date="2011-08" db="EMBL/GenBank/DDBJ databases">
        <title>The draft genome of Latimeria chalumnae.</title>
        <authorList>
            <person name="Di Palma F."/>
            <person name="Alfoldi J."/>
            <person name="Johnson J."/>
            <person name="Berlin A."/>
            <person name="Gnerre S."/>
            <person name="Jaffe D."/>
            <person name="MacCallum I."/>
            <person name="Young S."/>
            <person name="Walker B.J."/>
            <person name="Lander E."/>
            <person name="Lindblad-Toh K."/>
        </authorList>
    </citation>
    <scope>NUCLEOTIDE SEQUENCE [LARGE SCALE GENOMIC DNA]</scope>
    <source>
        <strain evidence="4">Wild caught</strain>
    </source>
</reference>
<protein>
    <submittedName>
        <fullName evidence="3">Exocyst complex component 3 like 4</fullName>
    </submittedName>
</protein>
<keyword evidence="4" id="KW-1185">Reference proteome</keyword>
<keyword evidence="2" id="KW-0812">Transmembrane</keyword>
<reference evidence="3" key="3">
    <citation type="submission" date="2025-09" db="UniProtKB">
        <authorList>
            <consortium name="Ensembl"/>
        </authorList>
    </citation>
    <scope>IDENTIFICATION</scope>
</reference>
<evidence type="ECO:0000313" key="4">
    <source>
        <dbReference type="Proteomes" id="UP000008672"/>
    </source>
</evidence>
<dbReference type="Bgee" id="ENSLACG00000001854">
    <property type="expression patterns" value="Expressed in pectoral fin and 5 other cell types or tissues"/>
</dbReference>
<dbReference type="GO" id="GO:0000149">
    <property type="term" value="F:SNARE binding"/>
    <property type="evidence" value="ECO:0007669"/>
    <property type="project" value="TreeGrafter"/>
</dbReference>
<dbReference type="Pfam" id="PF06046">
    <property type="entry name" value="Sec6"/>
    <property type="match status" value="1"/>
</dbReference>
<comment type="similarity">
    <text evidence="1">Belongs to the SEC6 family.</text>
</comment>
<keyword evidence="2" id="KW-0472">Membrane</keyword>
<reference evidence="3" key="2">
    <citation type="submission" date="2025-08" db="UniProtKB">
        <authorList>
            <consortium name="Ensembl"/>
        </authorList>
    </citation>
    <scope>IDENTIFICATION</scope>
</reference>
<dbReference type="EMBL" id="AFYH01005592">
    <property type="status" value="NOT_ANNOTATED_CDS"/>
    <property type="molecule type" value="Genomic_DNA"/>
</dbReference>
<dbReference type="HOGENOM" id="CLU_016260_1_1_1"/>
<dbReference type="AlphaFoldDB" id="H2ZXF4"/>
<dbReference type="GO" id="GO:0006887">
    <property type="term" value="P:exocytosis"/>
    <property type="evidence" value="ECO:0007669"/>
    <property type="project" value="InterPro"/>
</dbReference>
<dbReference type="GO" id="GO:0051601">
    <property type="term" value="P:exocyst localization"/>
    <property type="evidence" value="ECO:0007669"/>
    <property type="project" value="TreeGrafter"/>
</dbReference>
<keyword evidence="2" id="KW-1133">Transmembrane helix</keyword>
<dbReference type="EMBL" id="AFYH01005594">
    <property type="status" value="NOT_ANNOTATED_CDS"/>
    <property type="molecule type" value="Genomic_DNA"/>
</dbReference>
<evidence type="ECO:0000256" key="2">
    <source>
        <dbReference type="SAM" id="Phobius"/>
    </source>
</evidence>
<gene>
    <name evidence="3" type="primary">LOC102360701</name>
</gene>
<dbReference type="PANTHER" id="PTHR21292:SF14">
    <property type="entry name" value="EXOCYST COMPLEX COMPONENT 3-LIKE PROTEIN 4"/>
    <property type="match status" value="1"/>
</dbReference>
<dbReference type="GO" id="GO:0000145">
    <property type="term" value="C:exocyst"/>
    <property type="evidence" value="ECO:0007669"/>
    <property type="project" value="InterPro"/>
</dbReference>